<dbReference type="InterPro" id="IPR037760">
    <property type="entry name" value="SMKR1"/>
</dbReference>
<dbReference type="AlphaFoldDB" id="A0A6J2V2F3"/>
<feature type="compositionally biased region" description="Basic residues" evidence="1">
    <location>
        <begin position="72"/>
        <end position="84"/>
    </location>
</feature>
<gene>
    <name evidence="3" type="primary">smkr1</name>
</gene>
<dbReference type="CTD" id="100287482"/>
<dbReference type="InParanoid" id="A0A6J2V2F3"/>
<sequence length="84" mass="9310">MTPSSKSTSRSHSAKPVKKRGRNSSSKKSSSARSTRTEVDILSPAAMENVYYIAHNVVDCLELRGFSWPNGTKKKGKRGKKQKK</sequence>
<reference evidence="3" key="1">
    <citation type="submission" date="2025-08" db="UniProtKB">
        <authorList>
            <consortium name="RefSeq"/>
        </authorList>
    </citation>
    <scope>IDENTIFICATION</scope>
</reference>
<dbReference type="PANTHER" id="PTHR37932:SF1">
    <property type="entry name" value="SMALL LYSINE-RICH PROTEIN 1"/>
    <property type="match status" value="1"/>
</dbReference>
<evidence type="ECO:0000313" key="2">
    <source>
        <dbReference type="Proteomes" id="UP000504632"/>
    </source>
</evidence>
<name>A0A6J2V2F3_CHACN</name>
<feature type="compositionally biased region" description="Low complexity" evidence="1">
    <location>
        <begin position="23"/>
        <end position="34"/>
    </location>
</feature>
<feature type="region of interest" description="Disordered" evidence="1">
    <location>
        <begin position="1"/>
        <end position="40"/>
    </location>
</feature>
<dbReference type="RefSeq" id="XP_030625421.1">
    <property type="nucleotide sequence ID" value="XM_030769561.1"/>
</dbReference>
<dbReference type="OrthoDB" id="5989977at2759"/>
<organism evidence="2 3">
    <name type="scientific">Chanos chanos</name>
    <name type="common">Milkfish</name>
    <name type="synonym">Mugil chanos</name>
    <dbReference type="NCBI Taxonomy" id="29144"/>
    <lineage>
        <taxon>Eukaryota</taxon>
        <taxon>Metazoa</taxon>
        <taxon>Chordata</taxon>
        <taxon>Craniata</taxon>
        <taxon>Vertebrata</taxon>
        <taxon>Euteleostomi</taxon>
        <taxon>Actinopterygii</taxon>
        <taxon>Neopterygii</taxon>
        <taxon>Teleostei</taxon>
        <taxon>Ostariophysi</taxon>
        <taxon>Gonorynchiformes</taxon>
        <taxon>Chanidae</taxon>
        <taxon>Chanos</taxon>
    </lineage>
</organism>
<dbReference type="Proteomes" id="UP000504632">
    <property type="component" value="Chromosome 1"/>
</dbReference>
<evidence type="ECO:0000256" key="1">
    <source>
        <dbReference type="SAM" id="MobiDB-lite"/>
    </source>
</evidence>
<dbReference type="GeneID" id="115808219"/>
<protein>
    <submittedName>
        <fullName evidence="3">Small lysine-rich protein 1</fullName>
    </submittedName>
</protein>
<keyword evidence="2" id="KW-1185">Reference proteome</keyword>
<accession>A0A6J2V2F3</accession>
<evidence type="ECO:0000313" key="3">
    <source>
        <dbReference type="RefSeq" id="XP_030625421.1"/>
    </source>
</evidence>
<feature type="compositionally biased region" description="Low complexity" evidence="1">
    <location>
        <begin position="1"/>
        <end position="11"/>
    </location>
</feature>
<feature type="region of interest" description="Disordered" evidence="1">
    <location>
        <begin position="65"/>
        <end position="84"/>
    </location>
</feature>
<feature type="compositionally biased region" description="Basic residues" evidence="1">
    <location>
        <begin position="12"/>
        <end position="22"/>
    </location>
</feature>
<dbReference type="PANTHER" id="PTHR37932">
    <property type="entry name" value="SMALL LYSINE-RICH PROTEIN 1"/>
    <property type="match status" value="1"/>
</dbReference>
<proteinExistence type="predicted"/>